<dbReference type="InterPro" id="IPR051000">
    <property type="entry name" value="Homeobox_DNA-bind_prot"/>
</dbReference>
<dbReference type="EMBL" id="KZ819188">
    <property type="protein sequence ID" value="PWZ02744.1"/>
    <property type="molecule type" value="Genomic_DNA"/>
</dbReference>
<feature type="compositionally biased region" description="Low complexity" evidence="6">
    <location>
        <begin position="893"/>
        <end position="911"/>
    </location>
</feature>
<feature type="compositionally biased region" description="Basic and acidic residues" evidence="6">
    <location>
        <begin position="1297"/>
        <end position="1309"/>
    </location>
</feature>
<dbReference type="GO" id="GO:0000978">
    <property type="term" value="F:RNA polymerase II cis-regulatory region sequence-specific DNA binding"/>
    <property type="evidence" value="ECO:0007669"/>
    <property type="project" value="TreeGrafter"/>
</dbReference>
<dbReference type="PANTHER" id="PTHR24324:SF9">
    <property type="entry name" value="HOMEOBOX DOMAIN-CONTAINING PROTEIN"/>
    <property type="match status" value="1"/>
</dbReference>
<dbReference type="Proteomes" id="UP000246740">
    <property type="component" value="Unassembled WGS sequence"/>
</dbReference>
<dbReference type="STRING" id="1882483.A0A317XWW1"/>
<keyword evidence="3 4" id="KW-0539">Nucleus</keyword>
<feature type="DNA-binding region" description="Homeobox" evidence="4">
    <location>
        <begin position="267"/>
        <end position="326"/>
    </location>
</feature>
<feature type="region of interest" description="Disordered" evidence="6">
    <location>
        <begin position="1133"/>
        <end position="1177"/>
    </location>
</feature>
<evidence type="ECO:0000313" key="8">
    <source>
        <dbReference type="EMBL" id="PWZ02744.1"/>
    </source>
</evidence>
<feature type="region of interest" description="Disordered" evidence="6">
    <location>
        <begin position="590"/>
        <end position="609"/>
    </location>
</feature>
<dbReference type="OrthoDB" id="6159439at2759"/>
<dbReference type="PROSITE" id="PS50071">
    <property type="entry name" value="HOMEOBOX_2"/>
    <property type="match status" value="1"/>
</dbReference>
<name>A0A317XWW1_9BASI</name>
<feature type="region of interest" description="Disordered" evidence="6">
    <location>
        <begin position="529"/>
        <end position="549"/>
    </location>
</feature>
<accession>A0A317XWW1</accession>
<evidence type="ECO:0000259" key="7">
    <source>
        <dbReference type="PROSITE" id="PS50071"/>
    </source>
</evidence>
<feature type="compositionally biased region" description="Low complexity" evidence="6">
    <location>
        <begin position="1158"/>
        <end position="1177"/>
    </location>
</feature>
<feature type="compositionally biased region" description="Low complexity" evidence="6">
    <location>
        <begin position="590"/>
        <end position="599"/>
    </location>
</feature>
<dbReference type="InParanoid" id="A0A317XWW1"/>
<feature type="compositionally biased region" description="Basic and acidic residues" evidence="6">
    <location>
        <begin position="867"/>
        <end position="876"/>
    </location>
</feature>
<protein>
    <recommendedName>
        <fullName evidence="7">Homeobox domain-containing protein</fullName>
    </recommendedName>
</protein>
<sequence length="1337" mass="138839">MEAPSSSAAAAMTPVKRPSLADYDHAVDYHQGRDRDGSEEHVQHPHQQQTQQHPHVVPSSLAAKSSVSSGSPPPHHAHRSSPTAASVDSFSSYINKDAPLFQNRSSSPRLEDSQRQHSDPASQRGSPQPRRLITTPIVPREAFRKHWVEQQNGDSADREQNGLGSIRPPQLSGTAMTSPGQLRSHSVDTTDLSLGAARLAARGSGSPTPAVDVTRLSSANLARHEDADLSTESPGFLRQQRRDSATVAADDSFETGTSVMGDDSKTEIRRRRRTRPDEANILAEAYLENAFPDHETRLALANQVGMSVRAVSVWFQNRRQAEKKRSGRYGGSGLASAKPNIEGTPLAANVAESAVVTPADESAEASAQQPPQHLPPSTPSSGQKRPLGASAEKNGVCVALRVEQPVEDFSNNNKENIPPWLVGRSISASLQERLGKLKTGATTVGASITATPAVETSAPPALPRSQSRDLRQLVGPSGAGLESQQKDCSAQSVGAEQAPCGAVSVGKPAALSRHRSTPRLSLDEVLSGRSNSLRRATTERASALPARSSDIEEDELDTILPTRNILSRASSSSNLSLLTTAGGRASIGSLLSSQQEQQSPVAAPVPVDSAGGLNSRLPAGLTAVLQKQGIIGATEQRQHGEREVQMATQKRSVLLERMPSSSAPSSDFDPAQMGDGGRDRLEADEEEDEERTLKMIAQRRAARAHARAMAVGNAQAEVRVASFGSSSAADATSGAAMATPARGPALEAREALSQARSASAVFNAGLGRSTSSSSIVIGLGPTPSLDWAAGRDRARTAALPHSVAGTPFSRSVSASQLSNGSRASSVTQTPSSTATGAAGKDGAVRSMPTGGKRASLSVSRSVSAMDLTRRLQEAKQKGRPPLGRSQSRKRPAKAAPSAANDENAAPAAPVAGDRVVSGPASFGGSALQRESPKRRRHRYSLDTEARSSEVTGSMTAPLPAPLPSASAAAAATGLMSAPRTAASAASGMSETSPLLSSRPFLSHNSFPSTTSSSRMGMGVGMGGLGIAGIGGGVPSTPKTGSFYGATGGSSGAMPLSTRSERFRAIAASPAAPLARSISANFHSGSANHSHLATTVLGRESSAREDQHAHAAAGGARSAWGDAIIGPGTAGRSLSLSQDSVAAGESSGWTPRLRRESHNPTASHPSSSASFSLPASTPSRVLRDQTNLAGTPGHGFHSIHHAGTASITSGSPRFLHDDSGFFSNFSEDEDSHHGAGKTPQMTKFFDSSSFSASSSTKKKTASTASPKKTSLRSSSASMPLSMASTKKSRRSTAVTGFEKSRPFSPHKDDQQAAELLLGLGKSTTSSTANSREGSGSSQ</sequence>
<feature type="compositionally biased region" description="Low complexity" evidence="6">
    <location>
        <begin position="1"/>
        <end position="11"/>
    </location>
</feature>
<dbReference type="PROSITE" id="PS00027">
    <property type="entry name" value="HOMEOBOX_1"/>
    <property type="match status" value="1"/>
</dbReference>
<dbReference type="Gene3D" id="1.10.10.60">
    <property type="entry name" value="Homeodomain-like"/>
    <property type="match status" value="1"/>
</dbReference>
<feature type="compositionally biased region" description="Basic and acidic residues" evidence="6">
    <location>
        <begin position="109"/>
        <end position="118"/>
    </location>
</feature>
<feature type="compositionally biased region" description="Polar residues" evidence="6">
    <location>
        <begin position="808"/>
        <end position="835"/>
    </location>
</feature>
<dbReference type="SMART" id="SM00389">
    <property type="entry name" value="HOX"/>
    <property type="match status" value="1"/>
</dbReference>
<dbReference type="InterPro" id="IPR009057">
    <property type="entry name" value="Homeodomain-like_sf"/>
</dbReference>
<comment type="subcellular location">
    <subcellularLocation>
        <location evidence="4 5">Nucleus</location>
    </subcellularLocation>
</comment>
<feature type="compositionally biased region" description="Polar residues" evidence="6">
    <location>
        <begin position="171"/>
        <end position="186"/>
    </location>
</feature>
<feature type="compositionally biased region" description="Low complexity" evidence="6">
    <location>
        <begin position="1314"/>
        <end position="1326"/>
    </location>
</feature>
<feature type="domain" description="Homeobox" evidence="7">
    <location>
        <begin position="265"/>
        <end position="325"/>
    </location>
</feature>
<feature type="region of interest" description="Disordered" evidence="6">
    <location>
        <begin position="319"/>
        <end position="340"/>
    </location>
</feature>
<feature type="compositionally biased region" description="Low complexity" evidence="6">
    <location>
        <begin position="853"/>
        <end position="864"/>
    </location>
</feature>
<dbReference type="GO" id="GO:0000981">
    <property type="term" value="F:DNA-binding transcription factor activity, RNA polymerase II-specific"/>
    <property type="evidence" value="ECO:0007669"/>
    <property type="project" value="InterPro"/>
</dbReference>
<feature type="compositionally biased region" description="Basic and acidic residues" evidence="6">
    <location>
        <begin position="22"/>
        <end position="43"/>
    </location>
</feature>
<gene>
    <name evidence="8" type="ORF">BCV70DRAFT_196994</name>
</gene>
<evidence type="ECO:0000256" key="6">
    <source>
        <dbReference type="SAM" id="MobiDB-lite"/>
    </source>
</evidence>
<feature type="region of interest" description="Disordered" evidence="6">
    <location>
        <begin position="800"/>
        <end position="961"/>
    </location>
</feature>
<feature type="region of interest" description="Disordered" evidence="6">
    <location>
        <begin position="657"/>
        <end position="690"/>
    </location>
</feature>
<feature type="region of interest" description="Disordered" evidence="6">
    <location>
        <begin position="982"/>
        <end position="1013"/>
    </location>
</feature>
<dbReference type="InterPro" id="IPR017970">
    <property type="entry name" value="Homeobox_CS"/>
</dbReference>
<keyword evidence="9" id="KW-1185">Reference proteome</keyword>
<feature type="region of interest" description="Disordered" evidence="6">
    <location>
        <begin position="1097"/>
        <end position="1116"/>
    </location>
</feature>
<feature type="region of interest" description="Disordered" evidence="6">
    <location>
        <begin position="1247"/>
        <end position="1337"/>
    </location>
</feature>
<evidence type="ECO:0000313" key="9">
    <source>
        <dbReference type="Proteomes" id="UP000246740"/>
    </source>
</evidence>
<dbReference type="GO" id="GO:0005634">
    <property type="term" value="C:nucleus"/>
    <property type="evidence" value="ECO:0007669"/>
    <property type="project" value="UniProtKB-SubCell"/>
</dbReference>
<dbReference type="Pfam" id="PF00046">
    <property type="entry name" value="Homeodomain"/>
    <property type="match status" value="1"/>
</dbReference>
<evidence type="ECO:0000256" key="4">
    <source>
        <dbReference type="PROSITE-ProRule" id="PRU00108"/>
    </source>
</evidence>
<reference evidence="8 9" key="1">
    <citation type="journal article" date="2018" name="Mol. Biol. Evol.">
        <title>Broad Genomic Sampling Reveals a Smut Pathogenic Ancestry of the Fungal Clade Ustilaginomycotina.</title>
        <authorList>
            <person name="Kijpornyongpan T."/>
            <person name="Mondo S.J."/>
            <person name="Barry K."/>
            <person name="Sandor L."/>
            <person name="Lee J."/>
            <person name="Lipzen A."/>
            <person name="Pangilinan J."/>
            <person name="LaButti K."/>
            <person name="Hainaut M."/>
            <person name="Henrissat B."/>
            <person name="Grigoriev I.V."/>
            <person name="Spatafora J.W."/>
            <person name="Aime M.C."/>
        </authorList>
    </citation>
    <scope>NUCLEOTIDE SEQUENCE [LARGE SCALE GENOMIC DNA]</scope>
    <source>
        <strain evidence="8 9">MCA 3645</strain>
    </source>
</reference>
<dbReference type="CDD" id="cd00086">
    <property type="entry name" value="homeodomain"/>
    <property type="match status" value="1"/>
</dbReference>
<feature type="region of interest" description="Disordered" evidence="6">
    <location>
        <begin position="355"/>
        <end position="389"/>
    </location>
</feature>
<feature type="compositionally biased region" description="Low complexity" evidence="6">
    <location>
        <begin position="1247"/>
        <end position="1283"/>
    </location>
</feature>
<dbReference type="SUPFAM" id="SSF46689">
    <property type="entry name" value="Homeodomain-like"/>
    <property type="match status" value="1"/>
</dbReference>
<feature type="compositionally biased region" description="Low complexity" evidence="6">
    <location>
        <begin position="659"/>
        <end position="671"/>
    </location>
</feature>
<feature type="region of interest" description="Disordered" evidence="6">
    <location>
        <begin position="1"/>
        <end position="186"/>
    </location>
</feature>
<dbReference type="GO" id="GO:0030154">
    <property type="term" value="P:cell differentiation"/>
    <property type="evidence" value="ECO:0007669"/>
    <property type="project" value="TreeGrafter"/>
</dbReference>
<evidence type="ECO:0000256" key="1">
    <source>
        <dbReference type="ARBA" id="ARBA00023125"/>
    </source>
</evidence>
<feature type="region of interest" description="Disordered" evidence="6">
    <location>
        <begin position="1184"/>
        <end position="1203"/>
    </location>
</feature>
<evidence type="ECO:0000256" key="3">
    <source>
        <dbReference type="ARBA" id="ARBA00023242"/>
    </source>
</evidence>
<feature type="compositionally biased region" description="Polar residues" evidence="6">
    <location>
        <begin position="1327"/>
        <end position="1337"/>
    </location>
</feature>
<dbReference type="InterPro" id="IPR001356">
    <property type="entry name" value="HD"/>
</dbReference>
<dbReference type="PANTHER" id="PTHR24324">
    <property type="entry name" value="HOMEOBOX PROTEIN HHEX"/>
    <property type="match status" value="1"/>
</dbReference>
<feature type="compositionally biased region" description="Low complexity" evidence="6">
    <location>
        <begin position="45"/>
        <end position="70"/>
    </location>
</feature>
<evidence type="ECO:0000256" key="5">
    <source>
        <dbReference type="RuleBase" id="RU000682"/>
    </source>
</evidence>
<keyword evidence="1 4" id="KW-0238">DNA-binding</keyword>
<feature type="compositionally biased region" description="Polar residues" evidence="6">
    <location>
        <begin position="986"/>
        <end position="995"/>
    </location>
</feature>
<keyword evidence="2 4" id="KW-0371">Homeobox</keyword>
<proteinExistence type="predicted"/>
<evidence type="ECO:0000256" key="2">
    <source>
        <dbReference type="ARBA" id="ARBA00023155"/>
    </source>
</evidence>
<organism evidence="8 9">
    <name type="scientific">Testicularia cyperi</name>
    <dbReference type="NCBI Taxonomy" id="1882483"/>
    <lineage>
        <taxon>Eukaryota</taxon>
        <taxon>Fungi</taxon>
        <taxon>Dikarya</taxon>
        <taxon>Basidiomycota</taxon>
        <taxon>Ustilaginomycotina</taxon>
        <taxon>Ustilaginomycetes</taxon>
        <taxon>Ustilaginales</taxon>
        <taxon>Anthracoideaceae</taxon>
        <taxon>Testicularia</taxon>
    </lineage>
</organism>